<dbReference type="Gene3D" id="2.115.10.20">
    <property type="entry name" value="Glycosyl hydrolase domain, family 43"/>
    <property type="match status" value="1"/>
</dbReference>
<evidence type="ECO:0008006" key="2">
    <source>
        <dbReference type="Google" id="ProtNLM"/>
    </source>
</evidence>
<name>A0A382TKP4_9ZZZZ</name>
<reference evidence="1" key="1">
    <citation type="submission" date="2018-05" db="EMBL/GenBank/DDBJ databases">
        <authorList>
            <person name="Lanie J.A."/>
            <person name="Ng W.-L."/>
            <person name="Kazmierczak K.M."/>
            <person name="Andrzejewski T.M."/>
            <person name="Davidsen T.M."/>
            <person name="Wayne K.J."/>
            <person name="Tettelin H."/>
            <person name="Glass J.I."/>
            <person name="Rusch D."/>
            <person name="Podicherti R."/>
            <person name="Tsui H.-C.T."/>
            <person name="Winkler M.E."/>
        </authorList>
    </citation>
    <scope>NUCLEOTIDE SEQUENCE</scope>
</reference>
<dbReference type="EMBL" id="UINC01137362">
    <property type="protein sequence ID" value="SVD22650.1"/>
    <property type="molecule type" value="Genomic_DNA"/>
</dbReference>
<evidence type="ECO:0000313" key="1">
    <source>
        <dbReference type="EMBL" id="SVD22650.1"/>
    </source>
</evidence>
<feature type="non-terminal residue" evidence="1">
    <location>
        <position position="1"/>
    </location>
</feature>
<organism evidence="1">
    <name type="scientific">marine metagenome</name>
    <dbReference type="NCBI Taxonomy" id="408172"/>
    <lineage>
        <taxon>unclassified sequences</taxon>
        <taxon>metagenomes</taxon>
        <taxon>ecological metagenomes</taxon>
    </lineage>
</organism>
<proteinExistence type="predicted"/>
<gene>
    <name evidence="1" type="ORF">METZ01_LOCUS375504</name>
</gene>
<protein>
    <recommendedName>
        <fullName evidence="2">Glycosyl hydrolase family 32 N-terminal domain-containing protein</fullName>
    </recommendedName>
</protein>
<accession>A0A382TKP4</accession>
<dbReference type="InterPro" id="IPR023296">
    <property type="entry name" value="Glyco_hydro_beta-prop_sf"/>
</dbReference>
<dbReference type="AlphaFoldDB" id="A0A382TKP4"/>
<sequence length="169" mass="18832">RHYARSADRQVFLPLGSEDEWDADYNICANPFFVDMGDELWIYYTGSRNPARGHEEWQHRIGLAVMPRDRFVSVDGGANRGVILTRPLDLTGSHLHLNVDAARGRVRVAVLDADGGALPGLGLDDCLPIGDDSLDATVAWKEGRGLGGKRRVRLQFELRQAALFSFWVD</sequence>